<feature type="region of interest" description="Disordered" evidence="2">
    <location>
        <begin position="413"/>
        <end position="476"/>
    </location>
</feature>
<dbReference type="Gene3D" id="1.10.510.10">
    <property type="entry name" value="Transferase(Phosphotransferase) domain 1"/>
    <property type="match status" value="1"/>
</dbReference>
<evidence type="ECO:0000259" key="3">
    <source>
        <dbReference type="PROSITE" id="PS50011"/>
    </source>
</evidence>
<proteinExistence type="predicted"/>
<keyword evidence="4" id="KW-0808">Transferase</keyword>
<dbReference type="OrthoDB" id="5979581at2759"/>
<dbReference type="InterPro" id="IPR000719">
    <property type="entry name" value="Prot_kinase_dom"/>
</dbReference>
<evidence type="ECO:0000313" key="4">
    <source>
        <dbReference type="EMBL" id="KAA6399377.1"/>
    </source>
</evidence>
<reference evidence="4 5" key="1">
    <citation type="submission" date="2019-03" db="EMBL/GenBank/DDBJ databases">
        <title>Single cell metagenomics reveals metabolic interactions within the superorganism composed of flagellate Streblomastix strix and complex community of Bacteroidetes bacteria on its surface.</title>
        <authorList>
            <person name="Treitli S.C."/>
            <person name="Kolisko M."/>
            <person name="Husnik F."/>
            <person name="Keeling P."/>
            <person name="Hampl V."/>
        </authorList>
    </citation>
    <scope>NUCLEOTIDE SEQUENCE [LARGE SCALE GENOMIC DNA]</scope>
    <source>
        <strain evidence="4">ST1C</strain>
    </source>
</reference>
<dbReference type="Pfam" id="PF00069">
    <property type="entry name" value="Pkinase"/>
    <property type="match status" value="1"/>
</dbReference>
<name>A0A5J4WWG0_9EUKA</name>
<dbReference type="SMART" id="SM00220">
    <property type="entry name" value="S_TKc"/>
    <property type="match status" value="1"/>
</dbReference>
<comment type="caution">
    <text evidence="4">The sequence shown here is derived from an EMBL/GenBank/DDBJ whole genome shotgun (WGS) entry which is preliminary data.</text>
</comment>
<dbReference type="GO" id="GO:0005524">
    <property type="term" value="F:ATP binding"/>
    <property type="evidence" value="ECO:0007669"/>
    <property type="project" value="InterPro"/>
</dbReference>
<dbReference type="EMBL" id="SNRW01000766">
    <property type="protein sequence ID" value="KAA6399377.1"/>
    <property type="molecule type" value="Genomic_DNA"/>
</dbReference>
<keyword evidence="1" id="KW-0175">Coiled coil</keyword>
<evidence type="ECO:0000256" key="1">
    <source>
        <dbReference type="SAM" id="Coils"/>
    </source>
</evidence>
<feature type="coiled-coil region" evidence="1">
    <location>
        <begin position="327"/>
        <end position="361"/>
    </location>
</feature>
<dbReference type="AlphaFoldDB" id="A0A5J4WWG0"/>
<gene>
    <name evidence="4" type="ORF">EZS28_005097</name>
</gene>
<protein>
    <submittedName>
        <fullName evidence="4">Putative Tau-tubulin kinase</fullName>
    </submittedName>
</protein>
<feature type="compositionally biased region" description="Polar residues" evidence="2">
    <location>
        <begin position="413"/>
        <end position="471"/>
    </location>
</feature>
<dbReference type="PROSITE" id="PS50011">
    <property type="entry name" value="PROTEIN_KINASE_DOM"/>
    <property type="match status" value="1"/>
</dbReference>
<dbReference type="PANTHER" id="PTHR11909">
    <property type="entry name" value="CASEIN KINASE-RELATED"/>
    <property type="match status" value="1"/>
</dbReference>
<dbReference type="GO" id="GO:0004672">
    <property type="term" value="F:protein kinase activity"/>
    <property type="evidence" value="ECO:0007669"/>
    <property type="project" value="InterPro"/>
</dbReference>
<dbReference type="InterPro" id="IPR050235">
    <property type="entry name" value="CK1_Ser-Thr_kinase"/>
</dbReference>
<accession>A0A5J4WWG0</accession>
<evidence type="ECO:0000313" key="5">
    <source>
        <dbReference type="Proteomes" id="UP000324800"/>
    </source>
</evidence>
<sequence>MDKESPFSVGDVIKNRYELVKRISQGKFKETFYAVDPQIRQIALKIEKQYEEEQTGVCIEAAILKILAGSKHFPKFYEYGSHKNYKFLALELLGPNLIELVNYKKPYRFSLHSVLKFGIQAIEILHRLHSKGIVHRDVNSENFAVGNEPNTSGTFYLTDFSMCKKLNEVGGKITKPTTRGKFRGSLMYASLNSHKFIELGRHDDLISLFYILVEFFNGTLPWSGVTDVEEIKSVKEYYQGIKLLKSLPKQFLEIEQYISTLDYQTDPNYQFITSLLNQAAQENNINLNQPFEFEEEINEERKKIMVRHAKYNNKVKKIISDIDQEINKIRIQKNKDLNDRIEELEQEKQDQIDQLRDPQQLKVQVNVINILHKLKKKYQQQYIEEVEQGQNENQFQMMKIGSSKRFLKPNSRSLLFSPTSQSSGSIKQMNRFGSLSPTSFNQANSSGSFEIRQQSQSNGLQIARARSQSYKGSERAMSPINKQEKVYSPLSQTNDITQFPSNLGMDRQFSPIQIDESPDSQIPRVNTVQQFRNILGSLVDSQQDEDSTIKITHYTSISISFFCTFSYNINF</sequence>
<organism evidence="4 5">
    <name type="scientific">Streblomastix strix</name>
    <dbReference type="NCBI Taxonomy" id="222440"/>
    <lineage>
        <taxon>Eukaryota</taxon>
        <taxon>Metamonada</taxon>
        <taxon>Preaxostyla</taxon>
        <taxon>Oxymonadida</taxon>
        <taxon>Streblomastigidae</taxon>
        <taxon>Streblomastix</taxon>
    </lineage>
</organism>
<feature type="domain" description="Protein kinase" evidence="3">
    <location>
        <begin position="17"/>
        <end position="297"/>
    </location>
</feature>
<dbReference type="InterPro" id="IPR011009">
    <property type="entry name" value="Kinase-like_dom_sf"/>
</dbReference>
<dbReference type="Proteomes" id="UP000324800">
    <property type="component" value="Unassembled WGS sequence"/>
</dbReference>
<evidence type="ECO:0000256" key="2">
    <source>
        <dbReference type="SAM" id="MobiDB-lite"/>
    </source>
</evidence>
<keyword evidence="4" id="KW-0418">Kinase</keyword>
<dbReference type="SUPFAM" id="SSF56112">
    <property type="entry name" value="Protein kinase-like (PK-like)"/>
    <property type="match status" value="1"/>
</dbReference>